<organism evidence="1 2">
    <name type="scientific">Pseudohaliea rubra DSM 19751</name>
    <dbReference type="NCBI Taxonomy" id="1265313"/>
    <lineage>
        <taxon>Bacteria</taxon>
        <taxon>Pseudomonadati</taxon>
        <taxon>Pseudomonadota</taxon>
        <taxon>Gammaproteobacteria</taxon>
        <taxon>Cellvibrionales</taxon>
        <taxon>Halieaceae</taxon>
        <taxon>Pseudohaliea</taxon>
    </lineage>
</organism>
<evidence type="ECO:0000313" key="1">
    <source>
        <dbReference type="EMBL" id="KGE04199.1"/>
    </source>
</evidence>
<dbReference type="OrthoDB" id="9792690at2"/>
<dbReference type="PATRIC" id="fig|1265313.6.peg.1212"/>
<reference evidence="1 2" key="1">
    <citation type="journal article" date="2014" name="Genome Announc.">
        <title>Genome Sequence of Gammaproteobacterial Pseudohaliea rubra Type Strain DSM 19751, Isolated from Coastal Seawater of the Mediterranean Sea.</title>
        <authorList>
            <person name="Spring S."/>
            <person name="Fiebig A."/>
            <person name="Riedel T."/>
            <person name="Goker M."/>
            <person name="Klenk H.P."/>
        </authorList>
    </citation>
    <scope>NUCLEOTIDE SEQUENCE [LARGE SCALE GENOMIC DNA]</scope>
    <source>
        <strain evidence="1 2">DSM 19751</strain>
    </source>
</reference>
<dbReference type="Gene3D" id="3.40.50.150">
    <property type="entry name" value="Vaccinia Virus protein VP39"/>
    <property type="match status" value="1"/>
</dbReference>
<gene>
    <name evidence="1" type="ORF">HRUBRA_01228</name>
</gene>
<dbReference type="Proteomes" id="UP000029640">
    <property type="component" value="Unassembled WGS sequence"/>
</dbReference>
<dbReference type="InterPro" id="IPR010743">
    <property type="entry name" value="Methionine_synth_MetW"/>
</dbReference>
<dbReference type="eggNOG" id="COG2226">
    <property type="taxonomic scope" value="Bacteria"/>
</dbReference>
<dbReference type="GO" id="GO:0008168">
    <property type="term" value="F:methyltransferase activity"/>
    <property type="evidence" value="ECO:0007669"/>
    <property type="project" value="TreeGrafter"/>
</dbReference>
<accession>A0A095X002</accession>
<comment type="caution">
    <text evidence="1">The sequence shown here is derived from an EMBL/GenBank/DDBJ whole genome shotgun (WGS) entry which is preliminary data.</text>
</comment>
<dbReference type="PANTHER" id="PTHR43591:SF24">
    <property type="entry name" value="2-METHOXY-6-POLYPRENYL-1,4-BENZOQUINOL METHYLASE, MITOCHONDRIAL"/>
    <property type="match status" value="1"/>
</dbReference>
<dbReference type="CDD" id="cd02440">
    <property type="entry name" value="AdoMet_MTases"/>
    <property type="match status" value="1"/>
</dbReference>
<dbReference type="STRING" id="1265313.HRUBRA_01228"/>
<protein>
    <submittedName>
        <fullName evidence="1">Methionine biosynthesis protein MetW</fullName>
    </submittedName>
</protein>
<keyword evidence="2" id="KW-1185">Reference proteome</keyword>
<dbReference type="AlphaFoldDB" id="A0A095X002"/>
<dbReference type="NCBIfam" id="TIGR02081">
    <property type="entry name" value="metW"/>
    <property type="match status" value="1"/>
</dbReference>
<name>A0A095X002_9GAMM</name>
<dbReference type="EMBL" id="AUVB01000035">
    <property type="protein sequence ID" value="KGE04199.1"/>
    <property type="molecule type" value="Genomic_DNA"/>
</dbReference>
<dbReference type="PANTHER" id="PTHR43591">
    <property type="entry name" value="METHYLTRANSFERASE"/>
    <property type="match status" value="1"/>
</dbReference>
<dbReference type="HOGENOM" id="CLU_091323_0_0_6"/>
<dbReference type="Pfam" id="PF07021">
    <property type="entry name" value="MetW"/>
    <property type="match status" value="1"/>
</dbReference>
<dbReference type="SUPFAM" id="SSF53335">
    <property type="entry name" value="S-adenosyl-L-methionine-dependent methyltransferases"/>
    <property type="match status" value="1"/>
</dbReference>
<sequence length="196" mass="22243">MRQDLTHIVRWIDPGSRVLDLGCGDGEFLKRLRDERGAAGTGIEIDQDNLTRAVGKGLNIVQQDLDQGLANFPDQSFDTVVLAHALQAMHYPDRVLAEMLRVGRQGIVTFPNFGHWRCRLHLTTRGRMPVSRFLPYRWYDTPNIHFCTVRDFEQLCAEQGVRILARDMVGAGSSMLARAWPNLFAQTAIYHLTRPA</sequence>
<evidence type="ECO:0000313" key="2">
    <source>
        <dbReference type="Proteomes" id="UP000029640"/>
    </source>
</evidence>
<proteinExistence type="predicted"/>
<dbReference type="RefSeq" id="WP_035516824.1">
    <property type="nucleotide sequence ID" value="NZ_KN234770.1"/>
</dbReference>
<dbReference type="InterPro" id="IPR029063">
    <property type="entry name" value="SAM-dependent_MTases_sf"/>
</dbReference>